<feature type="transmembrane region" description="Helical" evidence="1">
    <location>
        <begin position="21"/>
        <end position="47"/>
    </location>
</feature>
<dbReference type="Proteomes" id="UP001446032">
    <property type="component" value="Unassembled WGS sequence"/>
</dbReference>
<dbReference type="EMBL" id="JBBMEI010000002">
    <property type="protein sequence ID" value="MEQ2356944.1"/>
    <property type="molecule type" value="Genomic_DNA"/>
</dbReference>
<keyword evidence="1" id="KW-1133">Transmembrane helix</keyword>
<reference evidence="2 3" key="1">
    <citation type="submission" date="2024-03" db="EMBL/GenBank/DDBJ databases">
        <title>Human intestinal bacterial collection.</title>
        <authorList>
            <person name="Pauvert C."/>
            <person name="Hitch T.C.A."/>
            <person name="Clavel T."/>
        </authorList>
    </citation>
    <scope>NUCLEOTIDE SEQUENCE [LARGE SCALE GENOMIC DNA]</scope>
    <source>
        <strain evidence="2 3">CLA-AA-H95</strain>
    </source>
</reference>
<gene>
    <name evidence="2" type="ORF">WMO75_01075</name>
</gene>
<proteinExistence type="predicted"/>
<evidence type="ECO:0000313" key="3">
    <source>
        <dbReference type="Proteomes" id="UP001446032"/>
    </source>
</evidence>
<evidence type="ECO:0000313" key="2">
    <source>
        <dbReference type="EMBL" id="MEQ2356944.1"/>
    </source>
</evidence>
<dbReference type="RefSeq" id="WP_118698498.1">
    <property type="nucleotide sequence ID" value="NZ_JBBMEI010000002.1"/>
</dbReference>
<keyword evidence="3" id="KW-1185">Reference proteome</keyword>
<protein>
    <submittedName>
        <fullName evidence="2">Uncharacterized protein</fullName>
    </submittedName>
</protein>
<feature type="transmembrane region" description="Helical" evidence="1">
    <location>
        <begin position="53"/>
        <end position="77"/>
    </location>
</feature>
<organism evidence="2 3">
    <name type="scientific">Blautia intestinihominis</name>
    <dbReference type="NCBI Taxonomy" id="3133152"/>
    <lineage>
        <taxon>Bacteria</taxon>
        <taxon>Bacillati</taxon>
        <taxon>Bacillota</taxon>
        <taxon>Clostridia</taxon>
        <taxon>Lachnospirales</taxon>
        <taxon>Lachnospiraceae</taxon>
        <taxon>Blautia</taxon>
    </lineage>
</organism>
<comment type="caution">
    <text evidence="2">The sequence shown here is derived from an EMBL/GenBank/DDBJ whole genome shotgun (WGS) entry which is preliminary data.</text>
</comment>
<keyword evidence="1" id="KW-0812">Transmembrane</keyword>
<sequence length="97" mass="10534">MYKTLWNHIKKNTKKHTTASVFLPVLVLGWTVIGLLAGALICPFLQAAVLVKATVVLCTGGYAGLIFGFFGGIFYIYRGTVKKSHTAVNSVPSISFR</sequence>
<evidence type="ECO:0000256" key="1">
    <source>
        <dbReference type="SAM" id="Phobius"/>
    </source>
</evidence>
<keyword evidence="1" id="KW-0472">Membrane</keyword>
<name>A0ABV1AFL6_9FIRM</name>
<accession>A0ABV1AFL6</accession>